<accession>A0AAW2HQZ2</accession>
<reference evidence="4" key="1">
    <citation type="journal article" date="2024" name="Gigascience">
        <title>Chromosome-level genome of the poultry shaft louse Menopon gallinae provides insight into the host-switching and adaptive evolution of parasitic lice.</title>
        <authorList>
            <person name="Xu Y."/>
            <person name="Ma L."/>
            <person name="Liu S."/>
            <person name="Liang Y."/>
            <person name="Liu Q."/>
            <person name="He Z."/>
            <person name="Tian L."/>
            <person name="Duan Y."/>
            <person name="Cai W."/>
            <person name="Li H."/>
            <person name="Song F."/>
        </authorList>
    </citation>
    <scope>NUCLEOTIDE SEQUENCE</scope>
    <source>
        <strain evidence="4">Cailab_2023a</strain>
    </source>
</reference>
<feature type="domain" description="ABC transporter" evidence="3">
    <location>
        <begin position="5"/>
        <end position="107"/>
    </location>
</feature>
<dbReference type="GO" id="GO:0016887">
    <property type="term" value="F:ATP hydrolysis activity"/>
    <property type="evidence" value="ECO:0007669"/>
    <property type="project" value="InterPro"/>
</dbReference>
<dbReference type="SUPFAM" id="SSF52540">
    <property type="entry name" value="P-loop containing nucleoside triphosphate hydrolases"/>
    <property type="match status" value="1"/>
</dbReference>
<dbReference type="InterPro" id="IPR003439">
    <property type="entry name" value="ABC_transporter-like_ATP-bd"/>
</dbReference>
<evidence type="ECO:0000256" key="1">
    <source>
        <dbReference type="ARBA" id="ARBA00022741"/>
    </source>
</evidence>
<dbReference type="AlphaFoldDB" id="A0AAW2HQZ2"/>
<dbReference type="InterPro" id="IPR017871">
    <property type="entry name" value="ABC_transporter-like_CS"/>
</dbReference>
<dbReference type="GO" id="GO:0016020">
    <property type="term" value="C:membrane"/>
    <property type="evidence" value="ECO:0007669"/>
    <property type="project" value="TreeGrafter"/>
</dbReference>
<dbReference type="InterPro" id="IPR027417">
    <property type="entry name" value="P-loop_NTPase"/>
</dbReference>
<evidence type="ECO:0000259" key="3">
    <source>
        <dbReference type="Pfam" id="PF00005"/>
    </source>
</evidence>
<comment type="caution">
    <text evidence="4">The sequence shown here is derived from an EMBL/GenBank/DDBJ whole genome shotgun (WGS) entry which is preliminary data.</text>
</comment>
<name>A0AAW2HQZ2_9NEOP</name>
<dbReference type="Gene3D" id="3.40.50.300">
    <property type="entry name" value="P-loop containing nucleotide triphosphate hydrolases"/>
    <property type="match status" value="1"/>
</dbReference>
<organism evidence="4">
    <name type="scientific">Menopon gallinae</name>
    <name type="common">poultry shaft louse</name>
    <dbReference type="NCBI Taxonomy" id="328185"/>
    <lineage>
        <taxon>Eukaryota</taxon>
        <taxon>Metazoa</taxon>
        <taxon>Ecdysozoa</taxon>
        <taxon>Arthropoda</taxon>
        <taxon>Hexapoda</taxon>
        <taxon>Insecta</taxon>
        <taxon>Pterygota</taxon>
        <taxon>Neoptera</taxon>
        <taxon>Paraneoptera</taxon>
        <taxon>Psocodea</taxon>
        <taxon>Troctomorpha</taxon>
        <taxon>Phthiraptera</taxon>
        <taxon>Amblycera</taxon>
        <taxon>Menoponidae</taxon>
        <taxon>Menopon</taxon>
    </lineage>
</organism>
<sequence length="185" mass="20408">MLDIHEGVIKIDGLDISKIPLNILRTSGSIIPQDTLLFNGTIRENLDPSGVSTDEQLWSALEQAHLKDVDSEINAGQYLSGGQKQLFSLARAILQKSCFLIMDEATSNLDKEFEQILMSTAQKLFHGKTLLIIAHRLSTVLDCDRIIVLDRGRIVEDGSPSILLNRNCGIFSAMVKSSEEGFLVP</sequence>
<dbReference type="Pfam" id="PF00005">
    <property type="entry name" value="ABC_tran"/>
    <property type="match status" value="1"/>
</dbReference>
<dbReference type="GO" id="GO:0042626">
    <property type="term" value="F:ATPase-coupled transmembrane transporter activity"/>
    <property type="evidence" value="ECO:0007669"/>
    <property type="project" value="TreeGrafter"/>
</dbReference>
<evidence type="ECO:0000256" key="2">
    <source>
        <dbReference type="ARBA" id="ARBA00022840"/>
    </source>
</evidence>
<dbReference type="InterPro" id="IPR050173">
    <property type="entry name" value="ABC_transporter_C-like"/>
</dbReference>
<evidence type="ECO:0000313" key="4">
    <source>
        <dbReference type="EMBL" id="KAL0272340.1"/>
    </source>
</evidence>
<protein>
    <recommendedName>
        <fullName evidence="3">ABC transporter domain-containing protein</fullName>
    </recommendedName>
</protein>
<dbReference type="PROSITE" id="PS00211">
    <property type="entry name" value="ABC_TRANSPORTER_1"/>
    <property type="match status" value="1"/>
</dbReference>
<keyword evidence="1" id="KW-0547">Nucleotide-binding</keyword>
<dbReference type="PANTHER" id="PTHR24223">
    <property type="entry name" value="ATP-BINDING CASSETTE SUB-FAMILY C"/>
    <property type="match status" value="1"/>
</dbReference>
<proteinExistence type="predicted"/>
<dbReference type="GO" id="GO:0005524">
    <property type="term" value="F:ATP binding"/>
    <property type="evidence" value="ECO:0007669"/>
    <property type="project" value="UniProtKB-KW"/>
</dbReference>
<keyword evidence="2" id="KW-0067">ATP-binding</keyword>
<dbReference type="PANTHER" id="PTHR24223:SF461">
    <property type="entry name" value="ATP-BINDING CASSETTE SUB-FAMILY C MEMBER SUR"/>
    <property type="match status" value="1"/>
</dbReference>
<dbReference type="EMBL" id="JARGDH010000003">
    <property type="protein sequence ID" value="KAL0272340.1"/>
    <property type="molecule type" value="Genomic_DNA"/>
</dbReference>
<gene>
    <name evidence="4" type="ORF">PYX00_005353</name>
</gene>